<evidence type="ECO:0000313" key="7">
    <source>
        <dbReference type="Proteomes" id="UP000543642"/>
    </source>
</evidence>
<evidence type="ECO:0000256" key="4">
    <source>
        <dbReference type="ARBA" id="ARBA00023163"/>
    </source>
</evidence>
<dbReference type="PRINTS" id="PR00039">
    <property type="entry name" value="HTHLYSR"/>
</dbReference>
<comment type="caution">
    <text evidence="6">The sequence shown here is derived from an EMBL/GenBank/DDBJ whole genome shotgun (WGS) entry which is preliminary data.</text>
</comment>
<dbReference type="EMBL" id="JACHFW010000002">
    <property type="protein sequence ID" value="MBB5263600.1"/>
    <property type="molecule type" value="Genomic_DNA"/>
</dbReference>
<dbReference type="PROSITE" id="PS50931">
    <property type="entry name" value="HTH_LYSR"/>
    <property type="match status" value="1"/>
</dbReference>
<dbReference type="SUPFAM" id="SSF46785">
    <property type="entry name" value="Winged helix' DNA-binding domain"/>
    <property type="match status" value="1"/>
</dbReference>
<dbReference type="Gene3D" id="1.10.10.10">
    <property type="entry name" value="Winged helix-like DNA-binding domain superfamily/Winged helix DNA-binding domain"/>
    <property type="match status" value="1"/>
</dbReference>
<dbReference type="Proteomes" id="UP000543642">
    <property type="component" value="Unassembled WGS sequence"/>
</dbReference>
<gene>
    <name evidence="6" type="ORF">HNP82_000698</name>
</gene>
<dbReference type="PANTHER" id="PTHR30126">
    <property type="entry name" value="HTH-TYPE TRANSCRIPTIONAL REGULATOR"/>
    <property type="match status" value="1"/>
</dbReference>
<dbReference type="RefSeq" id="WP_183771537.1">
    <property type="nucleotide sequence ID" value="NZ_JACHFW010000002.1"/>
</dbReference>
<dbReference type="InterPro" id="IPR036390">
    <property type="entry name" value="WH_DNA-bd_sf"/>
</dbReference>
<keyword evidence="2" id="KW-0805">Transcription regulation</keyword>
<keyword evidence="3 6" id="KW-0238">DNA-binding</keyword>
<dbReference type="GO" id="GO:0003700">
    <property type="term" value="F:DNA-binding transcription factor activity"/>
    <property type="evidence" value="ECO:0007669"/>
    <property type="project" value="InterPro"/>
</dbReference>
<evidence type="ECO:0000259" key="5">
    <source>
        <dbReference type="PROSITE" id="PS50931"/>
    </source>
</evidence>
<sequence length="305" mass="35113">MEEHLNLYRIFYTVANTENISRAARQLFISQPSLSKALKKLESDLGVTLFTRSSRGVRLTEEGKLLYDYVREAFTSLQQGEALIRRRQEQGVSHIRIGVSTTLCKYMLLPYLKSFTRQFPNIRITILCQSSNQTMELLDRGQIDLGLVGIPENPKKYRFFQLEEIEDIFVATDNYIEQMGLGSLWDTRKIFETASVMLLDKQNMTRQYIDDYMEKNHLLTKNLLVVSTMDLIIEFSKIGLGIGCVIKEFVKDELEDGLLTEIPLGFPIHKRKIGFVTAKQAYMSPGVESFITQWKELSLSPGDRK</sequence>
<evidence type="ECO:0000256" key="2">
    <source>
        <dbReference type="ARBA" id="ARBA00023015"/>
    </source>
</evidence>
<evidence type="ECO:0000256" key="1">
    <source>
        <dbReference type="ARBA" id="ARBA00009437"/>
    </source>
</evidence>
<keyword evidence="7" id="KW-1185">Reference proteome</keyword>
<dbReference type="Gene3D" id="3.40.190.290">
    <property type="match status" value="1"/>
</dbReference>
<dbReference type="AlphaFoldDB" id="A0A7W8H9G5"/>
<dbReference type="InterPro" id="IPR036388">
    <property type="entry name" value="WH-like_DNA-bd_sf"/>
</dbReference>
<reference evidence="6 7" key="1">
    <citation type="submission" date="2020-08" db="EMBL/GenBank/DDBJ databases">
        <title>Genomic Encyclopedia of Type Strains, Phase IV (KMG-IV): sequencing the most valuable type-strain genomes for metagenomic binning, comparative biology and taxonomic classification.</title>
        <authorList>
            <person name="Goeker M."/>
        </authorList>
    </citation>
    <scope>NUCLEOTIDE SEQUENCE [LARGE SCALE GENOMIC DNA]</scope>
    <source>
        <strain evidence="6 7">DSM 106146</strain>
    </source>
</reference>
<protein>
    <submittedName>
        <fullName evidence="6">DNA-binding transcriptional LysR family regulator</fullName>
    </submittedName>
</protein>
<feature type="domain" description="HTH lysR-type" evidence="5">
    <location>
        <begin position="1"/>
        <end position="60"/>
    </location>
</feature>
<keyword evidence="4" id="KW-0804">Transcription</keyword>
<dbReference type="CDD" id="cd05466">
    <property type="entry name" value="PBP2_LTTR_substrate"/>
    <property type="match status" value="1"/>
</dbReference>
<dbReference type="Pfam" id="PF03466">
    <property type="entry name" value="LysR_substrate"/>
    <property type="match status" value="1"/>
</dbReference>
<dbReference type="SUPFAM" id="SSF53850">
    <property type="entry name" value="Periplasmic binding protein-like II"/>
    <property type="match status" value="1"/>
</dbReference>
<dbReference type="FunFam" id="1.10.10.10:FF:000001">
    <property type="entry name" value="LysR family transcriptional regulator"/>
    <property type="match status" value="1"/>
</dbReference>
<evidence type="ECO:0000256" key="3">
    <source>
        <dbReference type="ARBA" id="ARBA00023125"/>
    </source>
</evidence>
<accession>A0A7W8H9G5</accession>
<organism evidence="6 7">
    <name type="scientific">Catenibacillus scindens</name>
    <dbReference type="NCBI Taxonomy" id="673271"/>
    <lineage>
        <taxon>Bacteria</taxon>
        <taxon>Bacillati</taxon>
        <taxon>Bacillota</taxon>
        <taxon>Clostridia</taxon>
        <taxon>Lachnospirales</taxon>
        <taxon>Lachnospiraceae</taxon>
        <taxon>Catenibacillus</taxon>
    </lineage>
</organism>
<dbReference type="InterPro" id="IPR000847">
    <property type="entry name" value="LysR_HTH_N"/>
</dbReference>
<dbReference type="PANTHER" id="PTHR30126:SF64">
    <property type="entry name" value="HTH-TYPE TRANSCRIPTIONAL REGULATOR CITR"/>
    <property type="match status" value="1"/>
</dbReference>
<evidence type="ECO:0000313" key="6">
    <source>
        <dbReference type="EMBL" id="MBB5263600.1"/>
    </source>
</evidence>
<comment type="similarity">
    <text evidence="1">Belongs to the LysR transcriptional regulatory family.</text>
</comment>
<proteinExistence type="inferred from homology"/>
<dbReference type="InterPro" id="IPR005119">
    <property type="entry name" value="LysR_subst-bd"/>
</dbReference>
<dbReference type="GO" id="GO:0000976">
    <property type="term" value="F:transcription cis-regulatory region binding"/>
    <property type="evidence" value="ECO:0007669"/>
    <property type="project" value="TreeGrafter"/>
</dbReference>
<dbReference type="Pfam" id="PF00126">
    <property type="entry name" value="HTH_1"/>
    <property type="match status" value="1"/>
</dbReference>
<name>A0A7W8H9G5_9FIRM</name>